<reference evidence="8 10" key="2">
    <citation type="submission" date="2016-10" db="EMBL/GenBank/DDBJ databases">
        <authorList>
            <person name="de Groot N.N."/>
        </authorList>
    </citation>
    <scope>NUCLEOTIDE SEQUENCE [LARGE SCALE GENOMIC DNA]</scope>
    <source>
        <strain evidence="8 10">DSM 22788</strain>
    </source>
</reference>
<dbReference type="PRINTS" id="PR00400">
    <property type="entry name" value="TETREPRESSOR"/>
</dbReference>
<evidence type="ECO:0000259" key="6">
    <source>
        <dbReference type="PROSITE" id="PS50977"/>
    </source>
</evidence>
<dbReference type="PROSITE" id="PS50977">
    <property type="entry name" value="HTH_TETR_2"/>
    <property type="match status" value="1"/>
</dbReference>
<dbReference type="OrthoDB" id="3432043at2"/>
<keyword evidence="9" id="KW-1185">Reference proteome</keyword>
<dbReference type="GO" id="GO:0000976">
    <property type="term" value="F:transcription cis-regulatory region binding"/>
    <property type="evidence" value="ECO:0007669"/>
    <property type="project" value="TreeGrafter"/>
</dbReference>
<evidence type="ECO:0000313" key="8">
    <source>
        <dbReference type="EMBL" id="SDQ17949.1"/>
    </source>
</evidence>
<reference evidence="7 9" key="1">
    <citation type="journal article" date="2016" name="Front. Microbiol.">
        <title>Genomic Resource of Rice Seed Associated Bacteria.</title>
        <authorList>
            <person name="Midha S."/>
            <person name="Bansal K."/>
            <person name="Sharma S."/>
            <person name="Kumar N."/>
            <person name="Patil P.P."/>
            <person name="Chaudhry V."/>
            <person name="Patil P.B."/>
        </authorList>
    </citation>
    <scope>NUCLEOTIDE SEQUENCE [LARGE SCALE GENOMIC DNA]</scope>
    <source>
        <strain evidence="7 9">NS354</strain>
    </source>
</reference>
<dbReference type="SUPFAM" id="SSF46689">
    <property type="entry name" value="Homeodomain-like"/>
    <property type="match status" value="1"/>
</dbReference>
<dbReference type="STRING" id="1079994.SAMN04488565_1139"/>
<dbReference type="PATRIC" id="fig|1079994.3.peg.2248"/>
<dbReference type="SUPFAM" id="SSF48498">
    <property type="entry name" value="Tetracyclin repressor-like, C-terminal domain"/>
    <property type="match status" value="1"/>
</dbReference>
<dbReference type="InterPro" id="IPR003012">
    <property type="entry name" value="Tet_transcr_reg_TetR"/>
</dbReference>
<keyword evidence="3 5" id="KW-0238">DNA-binding</keyword>
<dbReference type="InterPro" id="IPR004111">
    <property type="entry name" value="Repressor_TetR_C"/>
</dbReference>
<evidence type="ECO:0000313" key="10">
    <source>
        <dbReference type="Proteomes" id="UP000182690"/>
    </source>
</evidence>
<sequence>MHVGERERRRVGRPSEQVLSRVRIVETALDLLDEHGEGFGMRDLARELGVRPSALYNHVENKEDVFRGIREVIAGRVSTRELDHEPWDDALAAWARSYRDAFAAHPPTIALLAVMPFDPGSDVFASYDRIVGLLIAEGWSRAAALNILVAFESFILGSALDAAAAPDMMHARGRGDVPNFTAAYAERERRVAATGAAPADQAFEAGLELLLRGLRAEQREREAGARAAS</sequence>
<keyword evidence="2" id="KW-0805">Transcription regulation</keyword>
<keyword evidence="4" id="KW-0804">Transcription</keyword>
<evidence type="ECO:0000313" key="7">
    <source>
        <dbReference type="EMBL" id="KTR84808.1"/>
    </source>
</evidence>
<accession>A0A147EK79</accession>
<dbReference type="Proteomes" id="UP000070810">
    <property type="component" value="Unassembled WGS sequence"/>
</dbReference>
<evidence type="ECO:0000256" key="4">
    <source>
        <dbReference type="ARBA" id="ARBA00023163"/>
    </source>
</evidence>
<organism evidence="7 9">
    <name type="scientific">Leucobacter chromiiresistens</name>
    <dbReference type="NCBI Taxonomy" id="1079994"/>
    <lineage>
        <taxon>Bacteria</taxon>
        <taxon>Bacillati</taxon>
        <taxon>Actinomycetota</taxon>
        <taxon>Actinomycetes</taxon>
        <taxon>Micrococcales</taxon>
        <taxon>Microbacteriaceae</taxon>
        <taxon>Leucobacter</taxon>
    </lineage>
</organism>
<evidence type="ECO:0000256" key="2">
    <source>
        <dbReference type="ARBA" id="ARBA00023015"/>
    </source>
</evidence>
<dbReference type="EMBL" id="LDRK01000071">
    <property type="protein sequence ID" value="KTR84808.1"/>
    <property type="molecule type" value="Genomic_DNA"/>
</dbReference>
<dbReference type="InterPro" id="IPR050109">
    <property type="entry name" value="HTH-type_TetR-like_transc_reg"/>
</dbReference>
<dbReference type="PRINTS" id="PR00455">
    <property type="entry name" value="HTHTETR"/>
</dbReference>
<dbReference type="PANTHER" id="PTHR30055">
    <property type="entry name" value="HTH-TYPE TRANSCRIPTIONAL REGULATOR RUTR"/>
    <property type="match status" value="1"/>
</dbReference>
<dbReference type="EMBL" id="FNKB01000001">
    <property type="protein sequence ID" value="SDQ17949.1"/>
    <property type="molecule type" value="Genomic_DNA"/>
</dbReference>
<name>A0A147EK79_9MICO</name>
<evidence type="ECO:0000256" key="1">
    <source>
        <dbReference type="ARBA" id="ARBA00022491"/>
    </source>
</evidence>
<proteinExistence type="predicted"/>
<feature type="domain" description="HTH tetR-type" evidence="6">
    <location>
        <begin position="18"/>
        <end position="77"/>
    </location>
</feature>
<evidence type="ECO:0000256" key="5">
    <source>
        <dbReference type="PROSITE-ProRule" id="PRU00335"/>
    </source>
</evidence>
<dbReference type="Proteomes" id="UP000182690">
    <property type="component" value="Unassembled WGS sequence"/>
</dbReference>
<evidence type="ECO:0000256" key="3">
    <source>
        <dbReference type="ARBA" id="ARBA00023125"/>
    </source>
</evidence>
<dbReference type="Gene3D" id="1.10.357.10">
    <property type="entry name" value="Tetracycline Repressor, domain 2"/>
    <property type="match status" value="1"/>
</dbReference>
<evidence type="ECO:0000313" key="9">
    <source>
        <dbReference type="Proteomes" id="UP000070810"/>
    </source>
</evidence>
<dbReference type="AlphaFoldDB" id="A0A147EK79"/>
<dbReference type="InterPro" id="IPR001647">
    <property type="entry name" value="HTH_TetR"/>
</dbReference>
<dbReference type="GO" id="GO:0045892">
    <property type="term" value="P:negative regulation of DNA-templated transcription"/>
    <property type="evidence" value="ECO:0007669"/>
    <property type="project" value="InterPro"/>
</dbReference>
<dbReference type="PANTHER" id="PTHR30055:SF151">
    <property type="entry name" value="TRANSCRIPTIONAL REGULATORY PROTEIN"/>
    <property type="match status" value="1"/>
</dbReference>
<dbReference type="eggNOG" id="COG1309">
    <property type="taxonomic scope" value="Bacteria"/>
</dbReference>
<dbReference type="RefSeq" id="WP_058594334.1">
    <property type="nucleotide sequence ID" value="NZ_FNKB01000001.1"/>
</dbReference>
<protein>
    <submittedName>
        <fullName evidence="8">Regulatory protein, tetR family</fullName>
    </submittedName>
</protein>
<dbReference type="InterPro" id="IPR036271">
    <property type="entry name" value="Tet_transcr_reg_TetR-rel_C_sf"/>
</dbReference>
<dbReference type="Pfam" id="PF00440">
    <property type="entry name" value="TetR_N"/>
    <property type="match status" value="1"/>
</dbReference>
<dbReference type="InterPro" id="IPR009057">
    <property type="entry name" value="Homeodomain-like_sf"/>
</dbReference>
<dbReference type="GO" id="GO:0003700">
    <property type="term" value="F:DNA-binding transcription factor activity"/>
    <property type="evidence" value="ECO:0007669"/>
    <property type="project" value="TreeGrafter"/>
</dbReference>
<dbReference type="GO" id="GO:0046677">
    <property type="term" value="P:response to antibiotic"/>
    <property type="evidence" value="ECO:0007669"/>
    <property type="project" value="InterPro"/>
</dbReference>
<feature type="DNA-binding region" description="H-T-H motif" evidence="5">
    <location>
        <begin position="40"/>
        <end position="59"/>
    </location>
</feature>
<dbReference type="Pfam" id="PF02909">
    <property type="entry name" value="TetR_C_1"/>
    <property type="match status" value="1"/>
</dbReference>
<gene>
    <name evidence="7" type="ORF">NS354_09865</name>
    <name evidence="8" type="ORF">SAMN04488565_1139</name>
</gene>
<keyword evidence="1" id="KW-0678">Repressor</keyword>